<evidence type="ECO:0000313" key="2">
    <source>
        <dbReference type="EMBL" id="BAT11574.1"/>
    </source>
</evidence>
<dbReference type="InParanoid" id="A0A0P0XWJ9"/>
<dbReference type="AlphaFoldDB" id="A0A0P0XWJ9"/>
<feature type="compositionally biased region" description="Low complexity" evidence="1">
    <location>
        <begin position="71"/>
        <end position="85"/>
    </location>
</feature>
<evidence type="ECO:0000313" key="3">
    <source>
        <dbReference type="Proteomes" id="UP000059680"/>
    </source>
</evidence>
<dbReference type="PaxDb" id="39947-A0A0P0XWJ9"/>
<protein>
    <submittedName>
        <fullName evidence="2">Os10g0506550 protein</fullName>
    </submittedName>
</protein>
<gene>
    <name evidence="2" type="ordered locus">Os10g0506550</name>
    <name evidence="2" type="ORF">OSNPB_100506550</name>
</gene>
<feature type="region of interest" description="Disordered" evidence="1">
    <location>
        <begin position="1"/>
        <end position="42"/>
    </location>
</feature>
<keyword evidence="3" id="KW-1185">Reference proteome</keyword>
<dbReference type="Proteomes" id="UP000059680">
    <property type="component" value="Chromosome 10"/>
</dbReference>
<feature type="compositionally biased region" description="Low complexity" evidence="1">
    <location>
        <begin position="13"/>
        <end position="42"/>
    </location>
</feature>
<organism evidence="2 3">
    <name type="scientific">Oryza sativa subsp. japonica</name>
    <name type="common">Rice</name>
    <dbReference type="NCBI Taxonomy" id="39947"/>
    <lineage>
        <taxon>Eukaryota</taxon>
        <taxon>Viridiplantae</taxon>
        <taxon>Streptophyta</taxon>
        <taxon>Embryophyta</taxon>
        <taxon>Tracheophyta</taxon>
        <taxon>Spermatophyta</taxon>
        <taxon>Magnoliopsida</taxon>
        <taxon>Liliopsida</taxon>
        <taxon>Poales</taxon>
        <taxon>Poaceae</taxon>
        <taxon>BOP clade</taxon>
        <taxon>Oryzoideae</taxon>
        <taxon>Oryzeae</taxon>
        <taxon>Oryzinae</taxon>
        <taxon>Oryza</taxon>
        <taxon>Oryza sativa</taxon>
    </lineage>
</organism>
<dbReference type="EMBL" id="AP014966">
    <property type="protein sequence ID" value="BAT11574.1"/>
    <property type="molecule type" value="Genomic_DNA"/>
</dbReference>
<reference evidence="2 3" key="2">
    <citation type="journal article" date="2013" name="Plant Cell Physiol.">
        <title>Rice Annotation Project Database (RAP-DB): an integrative and interactive database for rice genomics.</title>
        <authorList>
            <person name="Sakai H."/>
            <person name="Lee S.S."/>
            <person name="Tanaka T."/>
            <person name="Numa H."/>
            <person name="Kim J."/>
            <person name="Kawahara Y."/>
            <person name="Wakimoto H."/>
            <person name="Yang C.C."/>
            <person name="Iwamoto M."/>
            <person name="Abe T."/>
            <person name="Yamada Y."/>
            <person name="Muto A."/>
            <person name="Inokuchi H."/>
            <person name="Ikemura T."/>
            <person name="Matsumoto T."/>
            <person name="Sasaki T."/>
            <person name="Itoh T."/>
        </authorList>
    </citation>
    <scope>NUCLEOTIDE SEQUENCE [LARGE SCALE GENOMIC DNA]</scope>
    <source>
        <strain evidence="3">cv. Nipponbare</strain>
    </source>
</reference>
<evidence type="ECO:0000256" key="1">
    <source>
        <dbReference type="SAM" id="MobiDB-lite"/>
    </source>
</evidence>
<feature type="region of interest" description="Disordered" evidence="1">
    <location>
        <begin position="68"/>
        <end position="91"/>
    </location>
</feature>
<name>A0A0P0XWJ9_ORYSJ</name>
<sequence length="139" mass="14769">MAPTAAAAPFPNSGYYRRCPSRSSGRSRPSRSSGRSRPPSLRRCLPCHWLGRDAPLPRRDPDKVLELTAQGSSLAAASSSRRAGPLPRPSPEVLAGSHLLLMAQACAQLSLLFGLGKGTKGSHPDGIPVYSISVDSRHM</sequence>
<accession>A0A0P0XWJ9</accession>
<reference evidence="3" key="1">
    <citation type="journal article" date="2005" name="Nature">
        <title>The map-based sequence of the rice genome.</title>
        <authorList>
            <consortium name="International rice genome sequencing project (IRGSP)"/>
            <person name="Matsumoto T."/>
            <person name="Wu J."/>
            <person name="Kanamori H."/>
            <person name="Katayose Y."/>
            <person name="Fujisawa M."/>
            <person name="Namiki N."/>
            <person name="Mizuno H."/>
            <person name="Yamamoto K."/>
            <person name="Antonio B.A."/>
            <person name="Baba T."/>
            <person name="Sakata K."/>
            <person name="Nagamura Y."/>
            <person name="Aoki H."/>
            <person name="Arikawa K."/>
            <person name="Arita K."/>
            <person name="Bito T."/>
            <person name="Chiden Y."/>
            <person name="Fujitsuka N."/>
            <person name="Fukunaka R."/>
            <person name="Hamada M."/>
            <person name="Harada C."/>
            <person name="Hayashi A."/>
            <person name="Hijishita S."/>
            <person name="Honda M."/>
            <person name="Hosokawa S."/>
            <person name="Ichikawa Y."/>
            <person name="Idonuma A."/>
            <person name="Iijima M."/>
            <person name="Ikeda M."/>
            <person name="Ikeno M."/>
            <person name="Ito K."/>
            <person name="Ito S."/>
            <person name="Ito T."/>
            <person name="Ito Y."/>
            <person name="Ito Y."/>
            <person name="Iwabuchi A."/>
            <person name="Kamiya K."/>
            <person name="Karasawa W."/>
            <person name="Kurita K."/>
            <person name="Katagiri S."/>
            <person name="Kikuta A."/>
            <person name="Kobayashi H."/>
            <person name="Kobayashi N."/>
            <person name="Machita K."/>
            <person name="Maehara T."/>
            <person name="Masukawa M."/>
            <person name="Mizubayashi T."/>
            <person name="Mukai Y."/>
            <person name="Nagasaki H."/>
            <person name="Nagata Y."/>
            <person name="Naito S."/>
            <person name="Nakashima M."/>
            <person name="Nakama Y."/>
            <person name="Nakamichi Y."/>
            <person name="Nakamura M."/>
            <person name="Meguro A."/>
            <person name="Negishi M."/>
            <person name="Ohta I."/>
            <person name="Ohta T."/>
            <person name="Okamoto M."/>
            <person name="Ono N."/>
            <person name="Saji S."/>
            <person name="Sakaguchi M."/>
            <person name="Sakai K."/>
            <person name="Shibata M."/>
            <person name="Shimokawa T."/>
            <person name="Song J."/>
            <person name="Takazaki Y."/>
            <person name="Terasawa K."/>
            <person name="Tsugane M."/>
            <person name="Tsuji K."/>
            <person name="Ueda S."/>
            <person name="Waki K."/>
            <person name="Yamagata H."/>
            <person name="Yamamoto M."/>
            <person name="Yamamoto S."/>
            <person name="Yamane H."/>
            <person name="Yoshiki S."/>
            <person name="Yoshihara R."/>
            <person name="Yukawa K."/>
            <person name="Zhong H."/>
            <person name="Yano M."/>
            <person name="Yuan Q."/>
            <person name="Ouyang S."/>
            <person name="Liu J."/>
            <person name="Jones K.M."/>
            <person name="Gansberger K."/>
            <person name="Moffat K."/>
            <person name="Hill J."/>
            <person name="Bera J."/>
            <person name="Fadrosh D."/>
            <person name="Jin S."/>
            <person name="Johri S."/>
            <person name="Kim M."/>
            <person name="Overton L."/>
            <person name="Reardon M."/>
            <person name="Tsitrin T."/>
            <person name="Vuong H."/>
            <person name="Weaver B."/>
            <person name="Ciecko A."/>
            <person name="Tallon L."/>
            <person name="Jackson J."/>
            <person name="Pai G."/>
            <person name="Aken S.V."/>
            <person name="Utterback T."/>
            <person name="Reidmuller S."/>
            <person name="Feldblyum T."/>
            <person name="Hsiao J."/>
            <person name="Zismann V."/>
            <person name="Iobst S."/>
            <person name="de Vazeille A.R."/>
            <person name="Buell C.R."/>
            <person name="Ying K."/>
            <person name="Li Y."/>
            <person name="Lu T."/>
            <person name="Huang Y."/>
            <person name="Zhao Q."/>
            <person name="Feng Q."/>
            <person name="Zhang L."/>
            <person name="Zhu J."/>
            <person name="Weng Q."/>
            <person name="Mu J."/>
            <person name="Lu Y."/>
            <person name="Fan D."/>
            <person name="Liu Y."/>
            <person name="Guan J."/>
            <person name="Zhang Y."/>
            <person name="Yu S."/>
            <person name="Liu X."/>
            <person name="Zhang Y."/>
            <person name="Hong G."/>
            <person name="Han B."/>
            <person name="Choisne N."/>
            <person name="Demange N."/>
            <person name="Orjeda G."/>
            <person name="Samain S."/>
            <person name="Cattolico L."/>
            <person name="Pelletier E."/>
            <person name="Couloux A."/>
            <person name="Segurens B."/>
            <person name="Wincker P."/>
            <person name="D'Hont A."/>
            <person name="Scarpelli C."/>
            <person name="Weissenbach J."/>
            <person name="Salanoubat M."/>
            <person name="Quetier F."/>
            <person name="Yu Y."/>
            <person name="Kim H.R."/>
            <person name="Rambo T."/>
            <person name="Currie J."/>
            <person name="Collura K."/>
            <person name="Luo M."/>
            <person name="Yang T."/>
            <person name="Ammiraju J.S.S."/>
            <person name="Engler F."/>
            <person name="Soderlund C."/>
            <person name="Wing R.A."/>
            <person name="Palmer L.E."/>
            <person name="de la Bastide M."/>
            <person name="Spiegel L."/>
            <person name="Nascimento L."/>
            <person name="Zutavern T."/>
            <person name="O'Shaughnessy A."/>
            <person name="Dike S."/>
            <person name="Dedhia N."/>
            <person name="Preston R."/>
            <person name="Balija V."/>
            <person name="McCombie W.R."/>
            <person name="Chow T."/>
            <person name="Chen H."/>
            <person name="Chung M."/>
            <person name="Chen C."/>
            <person name="Shaw J."/>
            <person name="Wu H."/>
            <person name="Hsiao K."/>
            <person name="Chao Y."/>
            <person name="Chu M."/>
            <person name="Cheng C."/>
            <person name="Hour A."/>
            <person name="Lee P."/>
            <person name="Lin S."/>
            <person name="Lin Y."/>
            <person name="Liou J."/>
            <person name="Liu S."/>
            <person name="Hsing Y."/>
            <person name="Raghuvanshi S."/>
            <person name="Mohanty A."/>
            <person name="Bharti A.K."/>
            <person name="Gaur A."/>
            <person name="Gupta V."/>
            <person name="Kumar D."/>
            <person name="Ravi V."/>
            <person name="Vij S."/>
            <person name="Kapur A."/>
            <person name="Khurana P."/>
            <person name="Khurana P."/>
            <person name="Khurana J.P."/>
            <person name="Tyagi A.K."/>
            <person name="Gaikwad K."/>
            <person name="Singh A."/>
            <person name="Dalal V."/>
            <person name="Srivastava S."/>
            <person name="Dixit A."/>
            <person name="Pal A.K."/>
            <person name="Ghazi I.A."/>
            <person name="Yadav M."/>
            <person name="Pandit A."/>
            <person name="Bhargava A."/>
            <person name="Sureshbabu K."/>
            <person name="Batra K."/>
            <person name="Sharma T.R."/>
            <person name="Mohapatra T."/>
            <person name="Singh N.K."/>
            <person name="Messing J."/>
            <person name="Nelson A.B."/>
            <person name="Fuks G."/>
            <person name="Kavchok S."/>
            <person name="Keizer G."/>
            <person name="Linton E."/>
            <person name="Llaca V."/>
            <person name="Song R."/>
            <person name="Tanyolac B."/>
            <person name="Young S."/>
            <person name="Ho-Il K."/>
            <person name="Hahn J.H."/>
            <person name="Sangsakoo G."/>
            <person name="Vanavichit A."/>
            <person name="de Mattos Luiz.A.T."/>
            <person name="Zimmer P.D."/>
            <person name="Malone G."/>
            <person name="Dellagostin O."/>
            <person name="de Oliveira A.C."/>
            <person name="Bevan M."/>
            <person name="Bancroft I."/>
            <person name="Minx P."/>
            <person name="Cordum H."/>
            <person name="Wilson R."/>
            <person name="Cheng Z."/>
            <person name="Jin W."/>
            <person name="Jiang J."/>
            <person name="Leong S.A."/>
            <person name="Iwama H."/>
            <person name="Gojobori T."/>
            <person name="Itoh T."/>
            <person name="Niimura Y."/>
            <person name="Fujii Y."/>
            <person name="Habara T."/>
            <person name="Sakai H."/>
            <person name="Sato Y."/>
            <person name="Wilson G."/>
            <person name="Kumar K."/>
            <person name="McCouch S."/>
            <person name="Juretic N."/>
            <person name="Hoen D."/>
            <person name="Wright S."/>
            <person name="Bruskiewich R."/>
            <person name="Bureau T."/>
            <person name="Miyao A."/>
            <person name="Hirochika H."/>
            <person name="Nishikawa T."/>
            <person name="Kadowaki K."/>
            <person name="Sugiura M."/>
            <person name="Burr B."/>
            <person name="Sasaki T."/>
        </authorList>
    </citation>
    <scope>NUCLEOTIDE SEQUENCE [LARGE SCALE GENOMIC DNA]</scope>
    <source>
        <strain evidence="3">cv. Nipponbare</strain>
    </source>
</reference>
<reference evidence="2 3" key="3">
    <citation type="journal article" date="2013" name="Rice">
        <title>Improvement of the Oryza sativa Nipponbare reference genome using next generation sequence and optical map data.</title>
        <authorList>
            <person name="Kawahara Y."/>
            <person name="de la Bastide M."/>
            <person name="Hamilton J.P."/>
            <person name="Kanamori H."/>
            <person name="McCombie W.R."/>
            <person name="Ouyang S."/>
            <person name="Schwartz D.C."/>
            <person name="Tanaka T."/>
            <person name="Wu J."/>
            <person name="Zhou S."/>
            <person name="Childs K.L."/>
            <person name="Davidson R.M."/>
            <person name="Lin H."/>
            <person name="Quesada-Ocampo L."/>
            <person name="Vaillancourt B."/>
            <person name="Sakai H."/>
            <person name="Lee S.S."/>
            <person name="Kim J."/>
            <person name="Numa H."/>
            <person name="Itoh T."/>
            <person name="Buell C.R."/>
            <person name="Matsumoto T."/>
        </authorList>
    </citation>
    <scope>NUCLEOTIDE SEQUENCE [LARGE SCALE GENOMIC DNA]</scope>
    <source>
        <strain evidence="3">cv. Nipponbare</strain>
    </source>
</reference>
<proteinExistence type="predicted"/>